<dbReference type="InterPro" id="IPR042175">
    <property type="entry name" value="Cell/Rod_MreC_2"/>
</dbReference>
<evidence type="ECO:0000256" key="3">
    <source>
        <dbReference type="ARBA" id="ARBA00022960"/>
    </source>
</evidence>
<evidence type="ECO:0000259" key="7">
    <source>
        <dbReference type="Pfam" id="PF04085"/>
    </source>
</evidence>
<dbReference type="PANTHER" id="PTHR34138">
    <property type="entry name" value="CELL SHAPE-DETERMINING PROTEIN MREC"/>
    <property type="match status" value="1"/>
</dbReference>
<dbReference type="Proteomes" id="UP000051804">
    <property type="component" value="Unassembled WGS sequence"/>
</dbReference>
<evidence type="ECO:0000313" key="8">
    <source>
        <dbReference type="EMBL" id="KRK73225.1"/>
    </source>
</evidence>
<keyword evidence="3 5" id="KW-0133">Cell shape</keyword>
<evidence type="ECO:0000256" key="2">
    <source>
        <dbReference type="ARBA" id="ARBA00013855"/>
    </source>
</evidence>
<proteinExistence type="inferred from homology"/>
<dbReference type="RefSeq" id="WP_056950425.1">
    <property type="nucleotide sequence ID" value="NZ_AZDJ01000013.1"/>
</dbReference>
<dbReference type="EMBL" id="AZDJ01000013">
    <property type="protein sequence ID" value="KRK73225.1"/>
    <property type="molecule type" value="Genomic_DNA"/>
</dbReference>
<dbReference type="GO" id="GO:0005886">
    <property type="term" value="C:plasma membrane"/>
    <property type="evidence" value="ECO:0007669"/>
    <property type="project" value="TreeGrafter"/>
</dbReference>
<comment type="function">
    <text evidence="5">Involved in formation and maintenance of cell shape.</text>
</comment>
<keyword evidence="9" id="KW-1185">Reference proteome</keyword>
<evidence type="ECO:0000256" key="6">
    <source>
        <dbReference type="SAM" id="Coils"/>
    </source>
</evidence>
<comment type="caution">
    <text evidence="8">The sequence shown here is derived from an EMBL/GenBank/DDBJ whole genome shotgun (WGS) entry which is preliminary data.</text>
</comment>
<dbReference type="Gene3D" id="2.40.10.340">
    <property type="entry name" value="Rod shape-determining protein MreC, domain 1"/>
    <property type="match status" value="1"/>
</dbReference>
<dbReference type="Gene3D" id="2.40.10.350">
    <property type="entry name" value="Rod shape-determining protein MreC, domain 2"/>
    <property type="match status" value="1"/>
</dbReference>
<evidence type="ECO:0000256" key="5">
    <source>
        <dbReference type="PIRNR" id="PIRNR038471"/>
    </source>
</evidence>
<comment type="similarity">
    <text evidence="1 5">Belongs to the MreC family.</text>
</comment>
<gene>
    <name evidence="8" type="ORF">FD02_GL001081</name>
</gene>
<sequence>MHNFFSNKHLIVLMVALLLSMGLISYSIMVRNSDDTPPVIQTIGNDVVGIGGRIVAAPGNWVRGGLNDIHDLLDTYSENRKLKAEVEDLAQTKVRLATTQRENKALKAQLKLNGTLTDYTQISAAVMLRSPTDWRNIMVINKGAGAGVKKNMPVMAGSGLIGRVIEVNRTNAKVEMLTTDNKAANRFAAQITTKNGALVEGVITSYKTTSGDLVMSQLNTNKAIQRGDQVITSGLGGATPKGLLIGTVASVQKDDYGLANTVTIKPAANFSDVSVVTVIARTIEGD</sequence>
<dbReference type="AlphaFoldDB" id="A0A0R1JWX8"/>
<dbReference type="PANTHER" id="PTHR34138:SF1">
    <property type="entry name" value="CELL SHAPE-DETERMINING PROTEIN MREC"/>
    <property type="match status" value="1"/>
</dbReference>
<feature type="domain" description="Rod shape-determining protein MreC beta-barrel core" evidence="7">
    <location>
        <begin position="126"/>
        <end position="279"/>
    </location>
</feature>
<name>A0A0R1JWX8_9LACO</name>
<keyword evidence="6" id="KW-0175">Coiled coil</keyword>
<dbReference type="GO" id="GO:0008360">
    <property type="term" value="P:regulation of cell shape"/>
    <property type="evidence" value="ECO:0007669"/>
    <property type="project" value="UniProtKB-KW"/>
</dbReference>
<protein>
    <recommendedName>
        <fullName evidence="2 5">Cell shape-determining protein MreC</fullName>
    </recommendedName>
    <alternativeName>
        <fullName evidence="4 5">Cell shape protein MreC</fullName>
    </alternativeName>
</protein>
<dbReference type="PIRSF" id="PIRSF038471">
    <property type="entry name" value="MreC"/>
    <property type="match status" value="1"/>
</dbReference>
<dbReference type="Pfam" id="PF04085">
    <property type="entry name" value="MreC"/>
    <property type="match status" value="1"/>
</dbReference>
<dbReference type="OrthoDB" id="9792313at2"/>
<evidence type="ECO:0000313" key="9">
    <source>
        <dbReference type="Proteomes" id="UP000051804"/>
    </source>
</evidence>
<feature type="coiled-coil region" evidence="6">
    <location>
        <begin position="79"/>
        <end position="109"/>
    </location>
</feature>
<evidence type="ECO:0000256" key="1">
    <source>
        <dbReference type="ARBA" id="ARBA00009369"/>
    </source>
</evidence>
<organism evidence="8 9">
    <name type="scientific">Lacticaseibacillus nasuensis JCM 17158</name>
    <dbReference type="NCBI Taxonomy" id="1291734"/>
    <lineage>
        <taxon>Bacteria</taxon>
        <taxon>Bacillati</taxon>
        <taxon>Bacillota</taxon>
        <taxon>Bacilli</taxon>
        <taxon>Lactobacillales</taxon>
        <taxon>Lactobacillaceae</taxon>
        <taxon>Lacticaseibacillus</taxon>
    </lineage>
</organism>
<dbReference type="NCBIfam" id="TIGR00219">
    <property type="entry name" value="mreC"/>
    <property type="match status" value="1"/>
</dbReference>
<dbReference type="PATRIC" id="fig|1291734.4.peg.1111"/>
<evidence type="ECO:0000256" key="4">
    <source>
        <dbReference type="ARBA" id="ARBA00032089"/>
    </source>
</evidence>
<dbReference type="STRING" id="1291734.FD02_GL001081"/>
<dbReference type="InterPro" id="IPR007221">
    <property type="entry name" value="MreC"/>
</dbReference>
<reference evidence="8 9" key="1">
    <citation type="journal article" date="2015" name="Genome Announc.">
        <title>Expanding the biotechnology potential of lactobacilli through comparative genomics of 213 strains and associated genera.</title>
        <authorList>
            <person name="Sun Z."/>
            <person name="Harris H.M."/>
            <person name="McCann A."/>
            <person name="Guo C."/>
            <person name="Argimon S."/>
            <person name="Zhang W."/>
            <person name="Yang X."/>
            <person name="Jeffery I.B."/>
            <person name="Cooney J.C."/>
            <person name="Kagawa T.F."/>
            <person name="Liu W."/>
            <person name="Song Y."/>
            <person name="Salvetti E."/>
            <person name="Wrobel A."/>
            <person name="Rasinkangas P."/>
            <person name="Parkhill J."/>
            <person name="Rea M.C."/>
            <person name="O'Sullivan O."/>
            <person name="Ritari J."/>
            <person name="Douillard F.P."/>
            <person name="Paul Ross R."/>
            <person name="Yang R."/>
            <person name="Briner A.E."/>
            <person name="Felis G.E."/>
            <person name="de Vos W.M."/>
            <person name="Barrangou R."/>
            <person name="Klaenhammer T.R."/>
            <person name="Caufield P.W."/>
            <person name="Cui Y."/>
            <person name="Zhang H."/>
            <person name="O'Toole P.W."/>
        </authorList>
    </citation>
    <scope>NUCLEOTIDE SEQUENCE [LARGE SCALE GENOMIC DNA]</scope>
    <source>
        <strain evidence="8 9">JCM 17158</strain>
    </source>
</reference>
<dbReference type="InterPro" id="IPR055342">
    <property type="entry name" value="MreC_beta-barrel_core"/>
</dbReference>
<dbReference type="InterPro" id="IPR042177">
    <property type="entry name" value="Cell/Rod_1"/>
</dbReference>
<accession>A0A0R1JWX8</accession>